<protein>
    <submittedName>
        <fullName evidence="1">Uncharacterized protein</fullName>
    </submittedName>
</protein>
<gene>
    <name evidence="1" type="ORF">NDU88_003835</name>
</gene>
<dbReference type="Gene3D" id="3.30.70.1820">
    <property type="entry name" value="L1 transposable element, RRM domain"/>
    <property type="match status" value="1"/>
</dbReference>
<sequence length="121" mass="13931">MEAQVVALPDQETELLSLRAKVTDLPDRSRRDNVRFFGFPKHKEGSDIKTFLKSLLPDLFGIEFSPPPEFQRAHRIGPPHKATSDKPRPIIACFYAMSKLAKFFPQLKHMARSHWTVTRSE</sequence>
<evidence type="ECO:0000313" key="1">
    <source>
        <dbReference type="EMBL" id="KAJ1163377.1"/>
    </source>
</evidence>
<evidence type="ECO:0000313" key="2">
    <source>
        <dbReference type="Proteomes" id="UP001066276"/>
    </source>
</evidence>
<dbReference type="EMBL" id="JANPWB010000008">
    <property type="protein sequence ID" value="KAJ1163377.1"/>
    <property type="molecule type" value="Genomic_DNA"/>
</dbReference>
<comment type="caution">
    <text evidence="1">The sequence shown here is derived from an EMBL/GenBank/DDBJ whole genome shotgun (WGS) entry which is preliminary data.</text>
</comment>
<dbReference type="AlphaFoldDB" id="A0AAV7SH24"/>
<accession>A0AAV7SH24</accession>
<reference evidence="1" key="1">
    <citation type="journal article" date="2022" name="bioRxiv">
        <title>Sequencing and chromosome-scale assembly of the giantPleurodeles waltlgenome.</title>
        <authorList>
            <person name="Brown T."/>
            <person name="Elewa A."/>
            <person name="Iarovenko S."/>
            <person name="Subramanian E."/>
            <person name="Araus A.J."/>
            <person name="Petzold A."/>
            <person name="Susuki M."/>
            <person name="Suzuki K.-i.T."/>
            <person name="Hayashi T."/>
            <person name="Toyoda A."/>
            <person name="Oliveira C."/>
            <person name="Osipova E."/>
            <person name="Leigh N.D."/>
            <person name="Simon A."/>
            <person name="Yun M.H."/>
        </authorList>
    </citation>
    <scope>NUCLEOTIDE SEQUENCE</scope>
    <source>
        <strain evidence="1">20211129_DDA</strain>
        <tissue evidence="1">Liver</tissue>
    </source>
</reference>
<organism evidence="1 2">
    <name type="scientific">Pleurodeles waltl</name>
    <name type="common">Iberian ribbed newt</name>
    <dbReference type="NCBI Taxonomy" id="8319"/>
    <lineage>
        <taxon>Eukaryota</taxon>
        <taxon>Metazoa</taxon>
        <taxon>Chordata</taxon>
        <taxon>Craniata</taxon>
        <taxon>Vertebrata</taxon>
        <taxon>Euteleostomi</taxon>
        <taxon>Amphibia</taxon>
        <taxon>Batrachia</taxon>
        <taxon>Caudata</taxon>
        <taxon>Salamandroidea</taxon>
        <taxon>Salamandridae</taxon>
        <taxon>Pleurodelinae</taxon>
        <taxon>Pleurodeles</taxon>
    </lineage>
</organism>
<proteinExistence type="predicted"/>
<name>A0AAV7SH24_PLEWA</name>
<dbReference type="Proteomes" id="UP001066276">
    <property type="component" value="Chromosome 4_2"/>
</dbReference>
<keyword evidence="2" id="KW-1185">Reference proteome</keyword>